<evidence type="ECO:0000256" key="1">
    <source>
        <dbReference type="ARBA" id="ARBA00022801"/>
    </source>
</evidence>
<feature type="domain" description="BD-FAE-like" evidence="3">
    <location>
        <begin position="149"/>
        <end position="279"/>
    </location>
</feature>
<sequence length="428" mass="48381">MLTALWQAPVTLAALLFGFGGAKNSKNSANLAGYRALNAAFLVAQLAMFLDSFRMRRRALKEVLAFRNTVTYVREGGVKLIEADAAGDELAKLLRIRPPVPSSFTFALQGAIGIFWKPWDVDQINNVTYAYPAEVAAAGGDSVKKFMQLDIIRKKNGFKNRPVLLYVHGGAWLMGDKQQRTMPICYHFASNENWVVLNMNYRLAPKHKLRDMLIDIKRAIRWARENAHIHGGDPNFIAISGGSAGGHLCSLAALTPNWPQFQRGFEDVDTSVQACLAIYPAIGQVHDNLYWKRWFLDAVVGMQEKESQRLFGKSILDWVDPFTLLCNMDVEARKKELMPFFVVEDSDNIILPRLVRGFVSELWKDNVVPVGYLEVPYAPHAFDFAFSPKVMYVCWAAGNAMEAIYDNWVDKRRQEFLKASGNLYIHEH</sequence>
<dbReference type="PANTHER" id="PTHR48081:SF33">
    <property type="entry name" value="KYNURENINE FORMAMIDASE"/>
    <property type="match status" value="1"/>
</dbReference>
<organism evidence="4 5">
    <name type="scientific">Rhizoclosmatium globosum</name>
    <dbReference type="NCBI Taxonomy" id="329046"/>
    <lineage>
        <taxon>Eukaryota</taxon>
        <taxon>Fungi</taxon>
        <taxon>Fungi incertae sedis</taxon>
        <taxon>Chytridiomycota</taxon>
        <taxon>Chytridiomycota incertae sedis</taxon>
        <taxon>Chytridiomycetes</taxon>
        <taxon>Chytridiales</taxon>
        <taxon>Chytriomycetaceae</taxon>
        <taxon>Rhizoclosmatium</taxon>
    </lineage>
</organism>
<evidence type="ECO:0000259" key="3">
    <source>
        <dbReference type="Pfam" id="PF20434"/>
    </source>
</evidence>
<feature type="transmembrane region" description="Helical" evidence="2">
    <location>
        <begin position="32"/>
        <end position="50"/>
    </location>
</feature>
<keyword evidence="5" id="KW-1185">Reference proteome</keyword>
<keyword evidence="2" id="KW-0472">Membrane</keyword>
<reference evidence="4 5" key="1">
    <citation type="submission" date="2016-07" db="EMBL/GenBank/DDBJ databases">
        <title>Pervasive Adenine N6-methylation of Active Genes in Fungi.</title>
        <authorList>
            <consortium name="DOE Joint Genome Institute"/>
            <person name="Mondo S.J."/>
            <person name="Dannebaum R.O."/>
            <person name="Kuo R.C."/>
            <person name="Labutti K."/>
            <person name="Haridas S."/>
            <person name="Kuo A."/>
            <person name="Salamov A."/>
            <person name="Ahrendt S.R."/>
            <person name="Lipzen A."/>
            <person name="Sullivan W."/>
            <person name="Andreopoulos W.B."/>
            <person name="Clum A."/>
            <person name="Lindquist E."/>
            <person name="Daum C."/>
            <person name="Ramamoorthy G.K."/>
            <person name="Gryganskyi A."/>
            <person name="Culley D."/>
            <person name="Magnuson J.K."/>
            <person name="James T.Y."/>
            <person name="O'Malley M.A."/>
            <person name="Stajich J.E."/>
            <person name="Spatafora J.W."/>
            <person name="Visel A."/>
            <person name="Grigoriev I.V."/>
        </authorList>
    </citation>
    <scope>NUCLEOTIDE SEQUENCE [LARGE SCALE GENOMIC DNA]</scope>
    <source>
        <strain evidence="4 5">JEL800</strain>
    </source>
</reference>
<dbReference type="Gene3D" id="3.40.50.1820">
    <property type="entry name" value="alpha/beta hydrolase"/>
    <property type="match status" value="1"/>
</dbReference>
<keyword evidence="1 4" id="KW-0378">Hydrolase</keyword>
<dbReference type="SUPFAM" id="SSF53474">
    <property type="entry name" value="alpha/beta-Hydrolases"/>
    <property type="match status" value="1"/>
</dbReference>
<name>A0A1Y2CVQ0_9FUNG</name>
<evidence type="ECO:0000256" key="2">
    <source>
        <dbReference type="SAM" id="Phobius"/>
    </source>
</evidence>
<keyword evidence="2" id="KW-1133">Transmembrane helix</keyword>
<dbReference type="AlphaFoldDB" id="A0A1Y2CVQ0"/>
<dbReference type="GO" id="GO:0016787">
    <property type="term" value="F:hydrolase activity"/>
    <property type="evidence" value="ECO:0007669"/>
    <property type="project" value="UniProtKB-KW"/>
</dbReference>
<dbReference type="EMBL" id="MCGO01000007">
    <property type="protein sequence ID" value="ORY50415.1"/>
    <property type="molecule type" value="Genomic_DNA"/>
</dbReference>
<dbReference type="Proteomes" id="UP000193642">
    <property type="component" value="Unassembled WGS sequence"/>
</dbReference>
<gene>
    <name evidence="4" type="ORF">BCR33DRAFT_713226</name>
</gene>
<keyword evidence="2" id="KW-0812">Transmembrane</keyword>
<dbReference type="Pfam" id="PF20434">
    <property type="entry name" value="BD-FAE"/>
    <property type="match status" value="1"/>
</dbReference>
<dbReference type="InterPro" id="IPR049492">
    <property type="entry name" value="BD-FAE-like_dom"/>
</dbReference>
<dbReference type="STRING" id="329046.A0A1Y2CVQ0"/>
<evidence type="ECO:0000313" key="5">
    <source>
        <dbReference type="Proteomes" id="UP000193642"/>
    </source>
</evidence>
<dbReference type="InterPro" id="IPR050300">
    <property type="entry name" value="GDXG_lipolytic_enzyme"/>
</dbReference>
<dbReference type="OrthoDB" id="19653at2759"/>
<dbReference type="InterPro" id="IPR029058">
    <property type="entry name" value="AB_hydrolase_fold"/>
</dbReference>
<dbReference type="PANTHER" id="PTHR48081">
    <property type="entry name" value="AB HYDROLASE SUPERFAMILY PROTEIN C4A8.06C"/>
    <property type="match status" value="1"/>
</dbReference>
<proteinExistence type="predicted"/>
<protein>
    <submittedName>
        <fullName evidence="4">Alpha/beta-hydrolase</fullName>
    </submittedName>
</protein>
<comment type="caution">
    <text evidence="4">The sequence shown here is derived from an EMBL/GenBank/DDBJ whole genome shotgun (WGS) entry which is preliminary data.</text>
</comment>
<evidence type="ECO:0000313" key="4">
    <source>
        <dbReference type="EMBL" id="ORY50415.1"/>
    </source>
</evidence>
<accession>A0A1Y2CVQ0</accession>